<evidence type="ECO:0000256" key="1">
    <source>
        <dbReference type="ARBA" id="ARBA00022722"/>
    </source>
</evidence>
<sequence length="53" mass="6196">MTAQRNRDTAPELALRRALHALGFRYRVDLPIPGMPRRRADVTFTRWRTAAFV</sequence>
<dbReference type="AlphaFoldDB" id="A0AB39Y1M8"/>
<evidence type="ECO:0000256" key="3">
    <source>
        <dbReference type="ARBA" id="ARBA00022763"/>
    </source>
</evidence>
<dbReference type="GO" id="GO:0006298">
    <property type="term" value="P:mismatch repair"/>
    <property type="evidence" value="ECO:0007669"/>
    <property type="project" value="InterPro"/>
</dbReference>
<evidence type="ECO:0000256" key="5">
    <source>
        <dbReference type="ARBA" id="ARBA00023204"/>
    </source>
</evidence>
<dbReference type="GO" id="GO:0004519">
    <property type="term" value="F:endonuclease activity"/>
    <property type="evidence" value="ECO:0007669"/>
    <property type="project" value="UniProtKB-KW"/>
</dbReference>
<protein>
    <recommendedName>
        <fullName evidence="8">Very short patch repair endonuclease</fullName>
    </recommendedName>
</protein>
<dbReference type="InterPro" id="IPR011335">
    <property type="entry name" value="Restrct_endonuc-II-like"/>
</dbReference>
<keyword evidence="5" id="KW-0234">DNA repair</keyword>
<reference evidence="7" key="1">
    <citation type="submission" date="2024-08" db="EMBL/GenBank/DDBJ databases">
        <authorList>
            <person name="Yu S.T."/>
        </authorList>
    </citation>
    <scope>NUCLEOTIDE SEQUENCE</scope>
    <source>
        <strain evidence="7">R33</strain>
    </source>
</reference>
<keyword evidence="4" id="KW-0378">Hydrolase</keyword>
<name>A0AB39Y1M8_9ACTN</name>
<keyword evidence="2" id="KW-0255">Endonuclease</keyword>
<dbReference type="Pfam" id="PF03852">
    <property type="entry name" value="Vsr"/>
    <property type="match status" value="1"/>
</dbReference>
<dbReference type="Gene3D" id="3.40.960.10">
    <property type="entry name" value="VSR Endonuclease"/>
    <property type="match status" value="1"/>
</dbReference>
<gene>
    <name evidence="7" type="ORF">AB5J51_10545</name>
</gene>
<comment type="similarity">
    <text evidence="6">Belongs to the Vsr family.</text>
</comment>
<evidence type="ECO:0000313" key="7">
    <source>
        <dbReference type="EMBL" id="XDV63341.1"/>
    </source>
</evidence>
<evidence type="ECO:0000256" key="6">
    <source>
        <dbReference type="ARBA" id="ARBA00029466"/>
    </source>
</evidence>
<dbReference type="InterPro" id="IPR004603">
    <property type="entry name" value="DNA_mismatch_endonuc_vsr"/>
</dbReference>
<dbReference type="SUPFAM" id="SSF52980">
    <property type="entry name" value="Restriction endonuclease-like"/>
    <property type="match status" value="1"/>
</dbReference>
<proteinExistence type="inferred from homology"/>
<accession>A0AB39Y1M8</accession>
<dbReference type="EMBL" id="CP165727">
    <property type="protein sequence ID" value="XDV63341.1"/>
    <property type="molecule type" value="Genomic_DNA"/>
</dbReference>
<evidence type="ECO:0000256" key="4">
    <source>
        <dbReference type="ARBA" id="ARBA00022801"/>
    </source>
</evidence>
<evidence type="ECO:0000256" key="2">
    <source>
        <dbReference type="ARBA" id="ARBA00022759"/>
    </source>
</evidence>
<keyword evidence="1" id="KW-0540">Nuclease</keyword>
<evidence type="ECO:0008006" key="8">
    <source>
        <dbReference type="Google" id="ProtNLM"/>
    </source>
</evidence>
<keyword evidence="3" id="KW-0227">DNA damage</keyword>
<dbReference type="RefSeq" id="WP_369777523.1">
    <property type="nucleotide sequence ID" value="NZ_CP165727.1"/>
</dbReference>
<organism evidence="7">
    <name type="scientific">Streptomyces sp. R33</name>
    <dbReference type="NCBI Taxonomy" id="3238629"/>
    <lineage>
        <taxon>Bacteria</taxon>
        <taxon>Bacillati</taxon>
        <taxon>Actinomycetota</taxon>
        <taxon>Actinomycetes</taxon>
        <taxon>Kitasatosporales</taxon>
        <taxon>Streptomycetaceae</taxon>
        <taxon>Streptomyces</taxon>
    </lineage>
</organism>
<dbReference type="GO" id="GO:0016787">
    <property type="term" value="F:hydrolase activity"/>
    <property type="evidence" value="ECO:0007669"/>
    <property type="project" value="UniProtKB-KW"/>
</dbReference>